<keyword evidence="3" id="KW-1185">Reference proteome</keyword>
<name>A0A0D2L8S3_9CHLO</name>
<feature type="region of interest" description="Disordered" evidence="1">
    <location>
        <begin position="74"/>
        <end position="103"/>
    </location>
</feature>
<dbReference type="Proteomes" id="UP000054498">
    <property type="component" value="Unassembled WGS sequence"/>
</dbReference>
<evidence type="ECO:0000313" key="2">
    <source>
        <dbReference type="EMBL" id="KIZ03229.1"/>
    </source>
</evidence>
<feature type="compositionally biased region" description="Low complexity" evidence="1">
    <location>
        <begin position="1"/>
        <end position="35"/>
    </location>
</feature>
<proteinExistence type="predicted"/>
<feature type="region of interest" description="Disordered" evidence="1">
    <location>
        <begin position="1"/>
        <end position="46"/>
    </location>
</feature>
<organism evidence="2 3">
    <name type="scientific">Monoraphidium neglectum</name>
    <dbReference type="NCBI Taxonomy" id="145388"/>
    <lineage>
        <taxon>Eukaryota</taxon>
        <taxon>Viridiplantae</taxon>
        <taxon>Chlorophyta</taxon>
        <taxon>core chlorophytes</taxon>
        <taxon>Chlorophyceae</taxon>
        <taxon>CS clade</taxon>
        <taxon>Sphaeropleales</taxon>
        <taxon>Selenastraceae</taxon>
        <taxon>Monoraphidium</taxon>
    </lineage>
</organism>
<dbReference type="RefSeq" id="XP_013902248.1">
    <property type="nucleotide sequence ID" value="XM_014046794.1"/>
</dbReference>
<protein>
    <submittedName>
        <fullName evidence="2">Uncharacterized protein</fullName>
    </submittedName>
</protein>
<evidence type="ECO:0000256" key="1">
    <source>
        <dbReference type="SAM" id="MobiDB-lite"/>
    </source>
</evidence>
<sequence>MARGAAQAQGAAQPLAQRPQSHAHAAAAGAAAAAHTQRPTQPRAQREVAEVMVGAAHMQRPTQPRVQLPVVAEKPTGPAHAHAAPHAPRVQREQAQLAAHAPALRAAPMVESAAEVALEGRRRAGATTTHAAADRGTYAADIAAAECD</sequence>
<dbReference type="GeneID" id="25737603"/>
<accession>A0A0D2L8S3</accession>
<dbReference type="AlphaFoldDB" id="A0A0D2L8S3"/>
<evidence type="ECO:0000313" key="3">
    <source>
        <dbReference type="Proteomes" id="UP000054498"/>
    </source>
</evidence>
<gene>
    <name evidence="2" type="ORF">MNEG_4726</name>
</gene>
<reference evidence="2 3" key="1">
    <citation type="journal article" date="2013" name="BMC Genomics">
        <title>Reconstruction of the lipid metabolism for the microalga Monoraphidium neglectum from its genome sequence reveals characteristics suitable for biofuel production.</title>
        <authorList>
            <person name="Bogen C."/>
            <person name="Al-Dilaimi A."/>
            <person name="Albersmeier A."/>
            <person name="Wichmann J."/>
            <person name="Grundmann M."/>
            <person name="Rupp O."/>
            <person name="Lauersen K.J."/>
            <person name="Blifernez-Klassen O."/>
            <person name="Kalinowski J."/>
            <person name="Goesmann A."/>
            <person name="Mussgnug J.H."/>
            <person name="Kruse O."/>
        </authorList>
    </citation>
    <scope>NUCLEOTIDE SEQUENCE [LARGE SCALE GENOMIC DNA]</scope>
    <source>
        <strain evidence="2 3">SAG 48.87</strain>
    </source>
</reference>
<dbReference type="EMBL" id="KK100889">
    <property type="protein sequence ID" value="KIZ03229.1"/>
    <property type="molecule type" value="Genomic_DNA"/>
</dbReference>
<dbReference type="KEGG" id="mng:MNEG_4726"/>
<feature type="compositionally biased region" description="Low complexity" evidence="1">
    <location>
        <begin position="78"/>
        <end position="103"/>
    </location>
</feature>